<organism evidence="1 2">
    <name type="scientific">Haematococcus lacustris</name>
    <name type="common">Green alga</name>
    <name type="synonym">Haematococcus pluvialis</name>
    <dbReference type="NCBI Taxonomy" id="44745"/>
    <lineage>
        <taxon>Eukaryota</taxon>
        <taxon>Viridiplantae</taxon>
        <taxon>Chlorophyta</taxon>
        <taxon>core chlorophytes</taxon>
        <taxon>Chlorophyceae</taxon>
        <taxon>CS clade</taxon>
        <taxon>Chlamydomonadales</taxon>
        <taxon>Haematococcaceae</taxon>
        <taxon>Haematococcus</taxon>
    </lineage>
</organism>
<proteinExistence type="predicted"/>
<accession>A0A699YF99</accession>
<dbReference type="EMBL" id="BLLF01000187">
    <property type="protein sequence ID" value="GFH08830.1"/>
    <property type="molecule type" value="Genomic_DNA"/>
</dbReference>
<evidence type="ECO:0000313" key="2">
    <source>
        <dbReference type="Proteomes" id="UP000485058"/>
    </source>
</evidence>
<gene>
    <name evidence="1" type="ORF">HaLaN_03861</name>
</gene>
<protein>
    <submittedName>
        <fullName evidence="1">Uncharacterized protein</fullName>
    </submittedName>
</protein>
<evidence type="ECO:0000313" key="1">
    <source>
        <dbReference type="EMBL" id="GFH08830.1"/>
    </source>
</evidence>
<keyword evidence="2" id="KW-1185">Reference proteome</keyword>
<dbReference type="AlphaFoldDB" id="A0A699YF99"/>
<sequence length="444" mass="46968">MVDVPSATDWGGALVPVTLTTLSAAEGQSLRQCVDPGHFDFSTGNFAFSYCWRYACLSPTFASSDFTATVTDLDRFNVKNMEAGAQYNATIKATAGVVVRVTAQPKEAGASALMFNNTGASSNAGGSFSGNVTSPPSGISSFTLVITVPVGFDDLSTTVAMELYPGQYLPPAPPAPPGSLCRCPNEPDVLGACSEGETLALVTRPGSNVTMAQCLYLPSYDVFQQQLVFSTCWRWACFSLAFRGPTSPDTIKSYTITLTNVTKTYNLDKEVLGADSSGQWAPVTAVQMPGGLFRLQVLKPTAVNMSVSVYGPGPSPSTFGPWSSTAEVVLPPSTSAMDIVIDVPNLDFVDGSRGAIIFQPTEVVPGLNREVVPHDDAKFFSNWGPWHKVDKEDLASLQALVPPLPGVFEWGAQPPGAAADNLSILAFYLGKAGIELAVGMTNMR</sequence>
<name>A0A699YF99_HAELA</name>
<comment type="caution">
    <text evidence="1">The sequence shown here is derived from an EMBL/GenBank/DDBJ whole genome shotgun (WGS) entry which is preliminary data.</text>
</comment>
<dbReference type="Proteomes" id="UP000485058">
    <property type="component" value="Unassembled WGS sequence"/>
</dbReference>
<reference evidence="1 2" key="1">
    <citation type="submission" date="2020-02" db="EMBL/GenBank/DDBJ databases">
        <title>Draft genome sequence of Haematococcus lacustris strain NIES-144.</title>
        <authorList>
            <person name="Morimoto D."/>
            <person name="Nakagawa S."/>
            <person name="Yoshida T."/>
            <person name="Sawayama S."/>
        </authorList>
    </citation>
    <scope>NUCLEOTIDE SEQUENCE [LARGE SCALE GENOMIC DNA]</scope>
    <source>
        <strain evidence="1 2">NIES-144</strain>
    </source>
</reference>